<feature type="region of interest" description="Disordered" evidence="1">
    <location>
        <begin position="1195"/>
        <end position="1309"/>
    </location>
</feature>
<sequence length="1394" mass="151840">MPSLRVFHRALPLNDQRHPPASRPAQSRDSLTVPVASPGLSAVSSNPSSSSSLTPTAEHPPGGSAFRAAQPGEASRTQASSTDGHRVLSRLHALFNTPANIYAPGSRPNGGTAEISRVKTEPSGIGLRDSEIFGVTNQGSQVPAVKDRDAIKVLIVTWNMGETLPKGDLSVLLGDVPTYDGSHPSGPLPMFPTEHGHPYHIVVVAGQECPTHSGVPRGWGGGLMKGVRGAHKKHKDERQKEGDKAVIGEEDEEMDEDEGSEAALHVNEVQRLKVEERATAQSNKCSPLPSPRRPQSPAGNKSDDASSADGHCKSPRVPIDDDEGRSQRLSHSSSMERGHGSLLHRHNHGGGSKGWSTMLDDWFCGPSASRRANHSSQDSHPAQTPNHTSLSPPRATPHLIRSFSAPESPTSASLVQPPSPSDRLAIPVTSRSPLSRSISTTGSIASSDSSSASTPSADIPVEILSASPPALALPKPLVPPIDIPKGGLTVPHPVHVGSIDERLMVKPELVVPLEEGRTVGGEKCYLHLIKERLMGMYLSVYVYKGCEHLIQGVDKDFVTAGLAGGRVGNKGGIGISLKLADHRFLFVNSHLAAHTARVNARLSNIAKIKSELRLDTFLAKDDQLNELEDLTDRFDTVFWCGDLNFRLDLSRLHAEWLVEKKKYSEALMWDQLKNAMKDEAKNPFPGFQEHTIDFPPTFKYDVWRSLKATNRELRRNLRRRGTMDNRQAKQITNGPETPVTPIQDKLPHVLESHAEHAGELADNRSFLSQRESDEDARTIHSRRSIDSSVYQSGVPSTAGTDVSDAESMFRQPIDSSAYGSKHKALEVAIKSKTKKFLGLVKMDGVFRSVSSSSRRASDRRPQLGRSYEEDSPRPSGDFDAESRRTSISSMGTMLTQDNEFATSLGDGNKVNGLLVPGVLPNPQTPELAPASSPMSPPRRGIRRLSMVRRMPSTRSTKDRQSHEDHSREGELDELDTTDRREGVYDTSKKQRVPSWCDRVLWKTRVVPDAPESPPDSPWSSQMMDSSHSHRPLNRLSQAFVNFGGHLRLPVSRSNTIEPAASDRHLGTRILGSMARRGSIETRSESPHPVDTSGGPALLVNSPENSPRDLVTDQISPHNTKITIPSPRRPTLIIPDTDMKRQRSAGVSPHPLLDNLGSKISPPADPKVTFDPALAADRDRGMATAVGSMYRRRANSDSVPVGMTSPLSLEPDKEASSPSLRFDTSAAQPIRRLSLPRHTSRHNSYDQAKGVPKAPTETTRRTSGGSLRMRSRTRTLDSVTSTSTAISSRITPHNLFRGSTSGANDRGDDAQDDSNAFVKFLRDIQSLPNWLHRGSVVTPVSPVVAPVVEDVKPARHQHGEVVCMHYGTIDDAGMRQLEGRSDHRPAIFSAAVYVG</sequence>
<feature type="compositionally biased region" description="Polar residues" evidence="1">
    <location>
        <begin position="405"/>
        <end position="416"/>
    </location>
</feature>
<name>A0A1Y1UP11_9TREE</name>
<dbReference type="OrthoDB" id="405996at2759"/>
<feature type="compositionally biased region" description="Low complexity" evidence="1">
    <location>
        <begin position="1277"/>
        <end position="1290"/>
    </location>
</feature>
<feature type="compositionally biased region" description="Basic and acidic residues" evidence="1">
    <location>
        <begin position="1077"/>
        <end position="1087"/>
    </location>
</feature>
<feature type="region of interest" description="Disordered" evidence="1">
    <location>
        <begin position="1141"/>
        <end position="1164"/>
    </location>
</feature>
<dbReference type="Proteomes" id="UP000193218">
    <property type="component" value="Unassembled WGS sequence"/>
</dbReference>
<gene>
    <name evidence="3" type="ORF">BD324DRAFT_606986</name>
</gene>
<feature type="region of interest" description="Disordered" evidence="1">
    <location>
        <begin position="1"/>
        <end position="84"/>
    </location>
</feature>
<feature type="compositionally biased region" description="Low complexity" evidence="1">
    <location>
        <begin position="435"/>
        <end position="456"/>
    </location>
</feature>
<dbReference type="RefSeq" id="XP_021873517.1">
    <property type="nucleotide sequence ID" value="XM_022014041.1"/>
</dbReference>
<dbReference type="InParanoid" id="A0A1Y1UP11"/>
<keyword evidence="4" id="KW-1185">Reference proteome</keyword>
<proteinExistence type="predicted"/>
<dbReference type="Gene3D" id="3.60.10.10">
    <property type="entry name" value="Endonuclease/exonuclease/phosphatase"/>
    <property type="match status" value="2"/>
</dbReference>
<evidence type="ECO:0000313" key="4">
    <source>
        <dbReference type="Proteomes" id="UP000193218"/>
    </source>
</evidence>
<feature type="compositionally biased region" description="Polar residues" evidence="1">
    <location>
        <begin position="786"/>
        <end position="800"/>
    </location>
</feature>
<dbReference type="PANTHER" id="PTHR11200">
    <property type="entry name" value="INOSITOL 5-PHOSPHATASE"/>
    <property type="match status" value="1"/>
</dbReference>
<feature type="region of interest" description="Disordered" evidence="1">
    <location>
        <begin position="1006"/>
        <end position="1028"/>
    </location>
</feature>
<feature type="compositionally biased region" description="Low complexity" evidence="1">
    <location>
        <begin position="37"/>
        <end position="52"/>
    </location>
</feature>
<evidence type="ECO:0000256" key="1">
    <source>
        <dbReference type="SAM" id="MobiDB-lite"/>
    </source>
</evidence>
<dbReference type="InterPro" id="IPR000300">
    <property type="entry name" value="IPPc"/>
</dbReference>
<feature type="compositionally biased region" description="Basic and acidic residues" evidence="1">
    <location>
        <begin position="976"/>
        <end position="988"/>
    </location>
</feature>
<evidence type="ECO:0000313" key="3">
    <source>
        <dbReference type="EMBL" id="ORX39732.1"/>
    </source>
</evidence>
<dbReference type="GO" id="GO:0046856">
    <property type="term" value="P:phosphatidylinositol dephosphorylation"/>
    <property type="evidence" value="ECO:0007669"/>
    <property type="project" value="InterPro"/>
</dbReference>
<feature type="compositionally biased region" description="Polar residues" evidence="1">
    <location>
        <begin position="374"/>
        <end position="391"/>
    </location>
</feature>
<protein>
    <recommendedName>
        <fullName evidence="2">Inositol polyphosphate-related phosphatase domain-containing protein</fullName>
    </recommendedName>
</protein>
<feature type="region of interest" description="Disordered" evidence="1">
    <location>
        <begin position="278"/>
        <end position="352"/>
    </location>
</feature>
<feature type="compositionally biased region" description="Basic and acidic residues" evidence="1">
    <location>
        <begin position="236"/>
        <end position="247"/>
    </location>
</feature>
<comment type="caution">
    <text evidence="3">The sequence shown here is derived from an EMBL/GenBank/DDBJ whole genome shotgun (WGS) entry which is preliminary data.</text>
</comment>
<feature type="compositionally biased region" description="Basic and acidic residues" evidence="1">
    <location>
        <begin position="855"/>
        <end position="872"/>
    </location>
</feature>
<dbReference type="InterPro" id="IPR046985">
    <property type="entry name" value="IP5"/>
</dbReference>
<dbReference type="STRING" id="4999.A0A1Y1UP11"/>
<feature type="region of interest" description="Disordered" evidence="1">
    <location>
        <begin position="1076"/>
        <end position="1112"/>
    </location>
</feature>
<dbReference type="Pfam" id="PF22669">
    <property type="entry name" value="Exo_endo_phos2"/>
    <property type="match status" value="2"/>
</dbReference>
<dbReference type="GO" id="GO:0004439">
    <property type="term" value="F:phosphatidylinositol-4,5-bisphosphate 5-phosphatase activity"/>
    <property type="evidence" value="ECO:0007669"/>
    <property type="project" value="TreeGrafter"/>
</dbReference>
<dbReference type="GeneID" id="33555849"/>
<dbReference type="SMART" id="SM00128">
    <property type="entry name" value="IPPc"/>
    <property type="match status" value="1"/>
</dbReference>
<evidence type="ECO:0000259" key="2">
    <source>
        <dbReference type="SMART" id="SM00128"/>
    </source>
</evidence>
<feature type="region of interest" description="Disordered" evidence="1">
    <location>
        <begin position="369"/>
        <end position="456"/>
    </location>
</feature>
<reference evidence="3 4" key="1">
    <citation type="submission" date="2017-03" db="EMBL/GenBank/DDBJ databases">
        <title>Widespread Adenine N6-methylation of Active Genes in Fungi.</title>
        <authorList>
            <consortium name="DOE Joint Genome Institute"/>
            <person name="Mondo S.J."/>
            <person name="Dannebaum R.O."/>
            <person name="Kuo R.C."/>
            <person name="Louie K.B."/>
            <person name="Bewick A.J."/>
            <person name="Labutti K."/>
            <person name="Haridas S."/>
            <person name="Kuo A."/>
            <person name="Salamov A."/>
            <person name="Ahrendt S.R."/>
            <person name="Lau R."/>
            <person name="Bowen B.P."/>
            <person name="Lipzen A."/>
            <person name="Sullivan W."/>
            <person name="Andreopoulos W.B."/>
            <person name="Clum A."/>
            <person name="Lindquist E."/>
            <person name="Daum C."/>
            <person name="Northen T.R."/>
            <person name="Ramamoorthy G."/>
            <person name="Schmitz R.J."/>
            <person name="Gryganskyi A."/>
            <person name="Culley D."/>
            <person name="Magnuson J."/>
            <person name="James T.Y."/>
            <person name="O'Malley M.A."/>
            <person name="Stajich J.E."/>
            <person name="Spatafora J.W."/>
            <person name="Visel A."/>
            <person name="Grigoriev I.V."/>
        </authorList>
    </citation>
    <scope>NUCLEOTIDE SEQUENCE [LARGE SCALE GENOMIC DNA]</scope>
    <source>
        <strain evidence="3 4">NRRL Y-17943</strain>
    </source>
</reference>
<feature type="region of interest" description="Disordered" evidence="1">
    <location>
        <begin position="716"/>
        <end position="742"/>
    </location>
</feature>
<feature type="compositionally biased region" description="Acidic residues" evidence="1">
    <location>
        <begin position="248"/>
        <end position="260"/>
    </location>
</feature>
<dbReference type="SUPFAM" id="SSF56219">
    <property type="entry name" value="DNase I-like"/>
    <property type="match status" value="1"/>
</dbReference>
<feature type="region of interest" description="Disordered" evidence="1">
    <location>
        <begin position="761"/>
        <end position="806"/>
    </location>
</feature>
<feature type="region of interest" description="Disordered" evidence="1">
    <location>
        <begin position="215"/>
        <end position="263"/>
    </location>
</feature>
<feature type="compositionally biased region" description="Basic and acidic residues" evidence="1">
    <location>
        <begin position="716"/>
        <end position="727"/>
    </location>
</feature>
<feature type="region of interest" description="Disordered" evidence="1">
    <location>
        <begin position="848"/>
        <end position="883"/>
    </location>
</feature>
<dbReference type="PANTHER" id="PTHR11200:SF275">
    <property type="entry name" value="LD06095P"/>
    <property type="match status" value="1"/>
</dbReference>
<feature type="compositionally biased region" description="Basic and acidic residues" evidence="1">
    <location>
        <begin position="955"/>
        <end position="969"/>
    </location>
</feature>
<accession>A0A1Y1UP11</accession>
<feature type="domain" description="Inositol polyphosphate-related phosphatase" evidence="2">
    <location>
        <begin position="457"/>
        <end position="751"/>
    </location>
</feature>
<organism evidence="3 4">
    <name type="scientific">Kockovaella imperatae</name>
    <dbReference type="NCBI Taxonomy" id="4999"/>
    <lineage>
        <taxon>Eukaryota</taxon>
        <taxon>Fungi</taxon>
        <taxon>Dikarya</taxon>
        <taxon>Basidiomycota</taxon>
        <taxon>Agaricomycotina</taxon>
        <taxon>Tremellomycetes</taxon>
        <taxon>Tremellales</taxon>
        <taxon>Cuniculitremaceae</taxon>
        <taxon>Kockovaella</taxon>
    </lineage>
</organism>
<dbReference type="EMBL" id="NBSH01000002">
    <property type="protein sequence ID" value="ORX39732.1"/>
    <property type="molecule type" value="Genomic_DNA"/>
</dbReference>
<feature type="region of interest" description="Disordered" evidence="1">
    <location>
        <begin position="914"/>
        <end position="989"/>
    </location>
</feature>
<dbReference type="InterPro" id="IPR036691">
    <property type="entry name" value="Endo/exonu/phosph_ase_sf"/>
</dbReference>